<comment type="subcellular location">
    <subcellularLocation>
        <location evidence="1 5 6">Nucleus</location>
    </subcellularLocation>
</comment>
<evidence type="ECO:0000259" key="8">
    <source>
        <dbReference type="PROSITE" id="PS50071"/>
    </source>
</evidence>
<keyword evidence="3 5" id="KW-0371">Homeobox</keyword>
<dbReference type="Gene3D" id="1.10.10.60">
    <property type="entry name" value="Homeodomain-like"/>
    <property type="match status" value="1"/>
</dbReference>
<evidence type="ECO:0000256" key="6">
    <source>
        <dbReference type="RuleBase" id="RU000682"/>
    </source>
</evidence>
<evidence type="ECO:0000256" key="7">
    <source>
        <dbReference type="SAM" id="MobiDB-lite"/>
    </source>
</evidence>
<dbReference type="PANTHER" id="PTHR24324">
    <property type="entry name" value="HOMEOBOX PROTEIN HHEX"/>
    <property type="match status" value="1"/>
</dbReference>
<keyword evidence="4 5" id="KW-0539">Nucleus</keyword>
<accession>A0A4V4HIR0</accession>
<evidence type="ECO:0000256" key="2">
    <source>
        <dbReference type="ARBA" id="ARBA00023125"/>
    </source>
</evidence>
<dbReference type="PROSITE" id="PS00027">
    <property type="entry name" value="HOMEOBOX_1"/>
    <property type="match status" value="1"/>
</dbReference>
<dbReference type="Proteomes" id="UP000297245">
    <property type="component" value="Unassembled WGS sequence"/>
</dbReference>
<evidence type="ECO:0000256" key="1">
    <source>
        <dbReference type="ARBA" id="ARBA00004123"/>
    </source>
</evidence>
<dbReference type="InterPro" id="IPR001356">
    <property type="entry name" value="HD"/>
</dbReference>
<name>A0A4V4HIR0_DENBC</name>
<dbReference type="InterPro" id="IPR009057">
    <property type="entry name" value="Homeodomain-like_sf"/>
</dbReference>
<evidence type="ECO:0000313" key="10">
    <source>
        <dbReference type="Proteomes" id="UP000297245"/>
    </source>
</evidence>
<dbReference type="AlphaFoldDB" id="A0A4V4HIR0"/>
<sequence length="581" mass="65043">MPIETDALKEILTKATTFKRSLSRFAHNNLPHSPPDVPFTPLYLRIPDAFRLSVEKLQLRPEVFNSFEYLLNELISYYEKSYARSWQQLCTETSSPALRSILPSVIDHLYNSLQIHFERDLDRFLLTLSEANVKGEAESEDRRVFNNDYIPYLKGYFKYNSFPSKEVREIMAQKSGMTERQIEVWFQNHRRVARKAGIEITKRQSNDSGLGIFTFIDQSTSPQKADEEKMKEIEEQVRIEATHQDSKYNVRGVTALFLQFLMTCPFQSVGAPRYPSSADARDVFDQPAPSYAFPAAFNCPSKLEQFQHRNWRPHFPPPQWMRESIAPVAAPRNKKDGKTRQKEIHAALEEMQTLFAQLSVRDTIKVNANMPPAATFAVYLTPPSAPHPALLRPCSTRSNTISLHVNVSPSSSVQELQTNSRRKVAGLPRRTPKHAPRRSTPFSSPYTKPSSRNSTTSRSPSPGSRTPSLELPSSSLTRHSSVSSLSSLASTSSSISVSSSSSPLTPESSTVALPFEPSAAVIDSDIAAYFDNYDLFGLPIDQGGLGFTSTNPSFDDPFAFDGGKDAFNPTLFSSFSDVLAT</sequence>
<evidence type="ECO:0000256" key="4">
    <source>
        <dbReference type="ARBA" id="ARBA00023242"/>
    </source>
</evidence>
<dbReference type="Pfam" id="PF00046">
    <property type="entry name" value="Homeodomain"/>
    <property type="match status" value="1"/>
</dbReference>
<dbReference type="PANTHER" id="PTHR24324:SF5">
    <property type="entry name" value="HEMATOPOIETICALLY-EXPRESSED HOMEOBOX PROTEIN HHEX"/>
    <property type="match status" value="1"/>
</dbReference>
<dbReference type="CDD" id="cd00086">
    <property type="entry name" value="homeodomain"/>
    <property type="match status" value="1"/>
</dbReference>
<dbReference type="GO" id="GO:0030154">
    <property type="term" value="P:cell differentiation"/>
    <property type="evidence" value="ECO:0007669"/>
    <property type="project" value="TreeGrafter"/>
</dbReference>
<feature type="compositionally biased region" description="Low complexity" evidence="7">
    <location>
        <begin position="449"/>
        <end position="476"/>
    </location>
</feature>
<protein>
    <recommendedName>
        <fullName evidence="8">Homeobox domain-containing protein</fullName>
    </recommendedName>
</protein>
<dbReference type="SUPFAM" id="SSF46689">
    <property type="entry name" value="Homeodomain-like"/>
    <property type="match status" value="1"/>
</dbReference>
<organism evidence="9 10">
    <name type="scientific">Dendrothele bispora (strain CBS 962.96)</name>
    <dbReference type="NCBI Taxonomy" id="1314807"/>
    <lineage>
        <taxon>Eukaryota</taxon>
        <taxon>Fungi</taxon>
        <taxon>Dikarya</taxon>
        <taxon>Basidiomycota</taxon>
        <taxon>Agaricomycotina</taxon>
        <taxon>Agaricomycetes</taxon>
        <taxon>Agaricomycetidae</taxon>
        <taxon>Agaricales</taxon>
        <taxon>Agaricales incertae sedis</taxon>
        <taxon>Dendrothele</taxon>
    </lineage>
</organism>
<dbReference type="SMART" id="SM00389">
    <property type="entry name" value="HOX"/>
    <property type="match status" value="1"/>
</dbReference>
<dbReference type="EMBL" id="ML179037">
    <property type="protein sequence ID" value="THV07546.1"/>
    <property type="molecule type" value="Genomic_DNA"/>
</dbReference>
<dbReference type="InterPro" id="IPR051000">
    <property type="entry name" value="Homeobox_DNA-bind_prot"/>
</dbReference>
<feature type="domain" description="Homeobox" evidence="8">
    <location>
        <begin position="136"/>
        <end position="196"/>
    </location>
</feature>
<evidence type="ECO:0000256" key="5">
    <source>
        <dbReference type="PROSITE-ProRule" id="PRU00108"/>
    </source>
</evidence>
<feature type="compositionally biased region" description="Polar residues" evidence="7">
    <location>
        <begin position="406"/>
        <end position="419"/>
    </location>
</feature>
<evidence type="ECO:0000256" key="3">
    <source>
        <dbReference type="ARBA" id="ARBA00023155"/>
    </source>
</evidence>
<dbReference type="InterPro" id="IPR017970">
    <property type="entry name" value="Homeobox_CS"/>
</dbReference>
<feature type="region of interest" description="Disordered" evidence="7">
    <location>
        <begin position="406"/>
        <end position="476"/>
    </location>
</feature>
<dbReference type="PROSITE" id="PS50071">
    <property type="entry name" value="HOMEOBOX_2"/>
    <property type="match status" value="1"/>
</dbReference>
<dbReference type="GO" id="GO:0000978">
    <property type="term" value="F:RNA polymerase II cis-regulatory region sequence-specific DNA binding"/>
    <property type="evidence" value="ECO:0007669"/>
    <property type="project" value="TreeGrafter"/>
</dbReference>
<proteinExistence type="predicted"/>
<reference evidence="9 10" key="1">
    <citation type="journal article" date="2019" name="Nat. Ecol. Evol.">
        <title>Megaphylogeny resolves global patterns of mushroom evolution.</title>
        <authorList>
            <person name="Varga T."/>
            <person name="Krizsan K."/>
            <person name="Foldi C."/>
            <person name="Dima B."/>
            <person name="Sanchez-Garcia M."/>
            <person name="Sanchez-Ramirez S."/>
            <person name="Szollosi G.J."/>
            <person name="Szarkandi J.G."/>
            <person name="Papp V."/>
            <person name="Albert L."/>
            <person name="Andreopoulos W."/>
            <person name="Angelini C."/>
            <person name="Antonin V."/>
            <person name="Barry K.W."/>
            <person name="Bougher N.L."/>
            <person name="Buchanan P."/>
            <person name="Buyck B."/>
            <person name="Bense V."/>
            <person name="Catcheside P."/>
            <person name="Chovatia M."/>
            <person name="Cooper J."/>
            <person name="Damon W."/>
            <person name="Desjardin D."/>
            <person name="Finy P."/>
            <person name="Geml J."/>
            <person name="Haridas S."/>
            <person name="Hughes K."/>
            <person name="Justo A."/>
            <person name="Karasinski D."/>
            <person name="Kautmanova I."/>
            <person name="Kiss B."/>
            <person name="Kocsube S."/>
            <person name="Kotiranta H."/>
            <person name="LaButti K.M."/>
            <person name="Lechner B.E."/>
            <person name="Liimatainen K."/>
            <person name="Lipzen A."/>
            <person name="Lukacs Z."/>
            <person name="Mihaltcheva S."/>
            <person name="Morgado L.N."/>
            <person name="Niskanen T."/>
            <person name="Noordeloos M.E."/>
            <person name="Ohm R.A."/>
            <person name="Ortiz-Santana B."/>
            <person name="Ovrebo C."/>
            <person name="Racz N."/>
            <person name="Riley R."/>
            <person name="Savchenko A."/>
            <person name="Shiryaev A."/>
            <person name="Soop K."/>
            <person name="Spirin V."/>
            <person name="Szebenyi C."/>
            <person name="Tomsovsky M."/>
            <person name="Tulloss R.E."/>
            <person name="Uehling J."/>
            <person name="Grigoriev I.V."/>
            <person name="Vagvolgyi C."/>
            <person name="Papp T."/>
            <person name="Martin F.M."/>
            <person name="Miettinen O."/>
            <person name="Hibbett D.S."/>
            <person name="Nagy L.G."/>
        </authorList>
    </citation>
    <scope>NUCLEOTIDE SEQUENCE [LARGE SCALE GENOMIC DNA]</scope>
    <source>
        <strain evidence="9 10">CBS 962.96</strain>
    </source>
</reference>
<dbReference type="GO" id="GO:0000981">
    <property type="term" value="F:DNA-binding transcription factor activity, RNA polymerase II-specific"/>
    <property type="evidence" value="ECO:0007669"/>
    <property type="project" value="InterPro"/>
</dbReference>
<dbReference type="GO" id="GO:0005634">
    <property type="term" value="C:nucleus"/>
    <property type="evidence" value="ECO:0007669"/>
    <property type="project" value="UniProtKB-SubCell"/>
</dbReference>
<feature type="DNA-binding region" description="Homeobox" evidence="5">
    <location>
        <begin position="138"/>
        <end position="197"/>
    </location>
</feature>
<keyword evidence="2 5" id="KW-0238">DNA-binding</keyword>
<dbReference type="OrthoDB" id="6159439at2759"/>
<evidence type="ECO:0000313" key="9">
    <source>
        <dbReference type="EMBL" id="THV07546.1"/>
    </source>
</evidence>
<keyword evidence="10" id="KW-1185">Reference proteome</keyword>
<feature type="compositionally biased region" description="Basic residues" evidence="7">
    <location>
        <begin position="420"/>
        <end position="437"/>
    </location>
</feature>
<gene>
    <name evidence="9" type="ORF">K435DRAFT_847967</name>
</gene>